<protein>
    <recommendedName>
        <fullName evidence="5">Pentapeptide MXKDX repeat protein</fullName>
    </recommendedName>
</protein>
<feature type="compositionally biased region" description="Basic and acidic residues" evidence="1">
    <location>
        <begin position="71"/>
        <end position="95"/>
    </location>
</feature>
<proteinExistence type="predicted"/>
<evidence type="ECO:0000313" key="4">
    <source>
        <dbReference type="Proteomes" id="UP001157733"/>
    </source>
</evidence>
<feature type="region of interest" description="Disordered" evidence="1">
    <location>
        <begin position="27"/>
        <end position="115"/>
    </location>
</feature>
<dbReference type="EMBL" id="OX336137">
    <property type="protein sequence ID" value="CAI2718152.1"/>
    <property type="molecule type" value="Genomic_DNA"/>
</dbReference>
<gene>
    <name evidence="3" type="ORF">NSPWAT_1293</name>
</gene>
<reference evidence="3 4" key="1">
    <citation type="submission" date="2022-09" db="EMBL/GenBank/DDBJ databases">
        <authorList>
            <person name="Kop L."/>
        </authorList>
    </citation>
    <scope>NUCLEOTIDE SEQUENCE [LARGE SCALE GENOMIC DNA]</scope>
    <source>
        <strain evidence="3 4">347</strain>
    </source>
</reference>
<evidence type="ECO:0008006" key="5">
    <source>
        <dbReference type="Google" id="ProtNLM"/>
    </source>
</evidence>
<keyword evidence="4" id="KW-1185">Reference proteome</keyword>
<evidence type="ECO:0000256" key="1">
    <source>
        <dbReference type="SAM" id="MobiDB-lite"/>
    </source>
</evidence>
<name>A0ABN8VWJ9_9BACT</name>
<organism evidence="3 4">
    <name type="scientific">Nitrospina watsonii</name>
    <dbReference type="NCBI Taxonomy" id="1323948"/>
    <lineage>
        <taxon>Bacteria</taxon>
        <taxon>Pseudomonadati</taxon>
        <taxon>Nitrospinota/Tectimicrobiota group</taxon>
        <taxon>Nitrospinota</taxon>
        <taxon>Nitrospinia</taxon>
        <taxon>Nitrospinales</taxon>
        <taxon>Nitrospinaceae</taxon>
        <taxon>Nitrospina</taxon>
    </lineage>
</organism>
<accession>A0ABN8VWJ9</accession>
<feature type="signal peptide" evidence="2">
    <location>
        <begin position="1"/>
        <end position="21"/>
    </location>
</feature>
<feature type="chain" id="PRO_5047123110" description="Pentapeptide MXKDX repeat protein" evidence="2">
    <location>
        <begin position="22"/>
        <end position="115"/>
    </location>
</feature>
<keyword evidence="2" id="KW-0732">Signal</keyword>
<evidence type="ECO:0000313" key="3">
    <source>
        <dbReference type="EMBL" id="CAI2718152.1"/>
    </source>
</evidence>
<dbReference type="Proteomes" id="UP001157733">
    <property type="component" value="Chromosome"/>
</dbReference>
<sequence length="115" mass="12266">MNKMAPAVVVAILVWAVPFFALSHEGANDKADSHSMGKTKSGFEEGSGSSVLTSPGHEYKEGNSQGSMKSGHMDEGSSGMTDHKTAPRQTGHEEGSSGMKSMKMKHKTEDRDDSH</sequence>
<evidence type="ECO:0000256" key="2">
    <source>
        <dbReference type="SAM" id="SignalP"/>
    </source>
</evidence>